<gene>
    <name evidence="2" type="ORF">RJ640_029847</name>
</gene>
<accession>A0AA88QYZ4</accession>
<reference evidence="2" key="1">
    <citation type="submission" date="2022-12" db="EMBL/GenBank/DDBJ databases">
        <title>Draft genome assemblies for two species of Escallonia (Escalloniales).</title>
        <authorList>
            <person name="Chanderbali A."/>
            <person name="Dervinis C."/>
            <person name="Anghel I."/>
            <person name="Soltis D."/>
            <person name="Soltis P."/>
            <person name="Zapata F."/>
        </authorList>
    </citation>
    <scope>NUCLEOTIDE SEQUENCE</scope>
    <source>
        <strain evidence="2">UCBG92.1500</strain>
        <tissue evidence="2">Leaf</tissue>
    </source>
</reference>
<proteinExistence type="inferred from homology"/>
<sequence>MKEEELNRCQIQNWYPQLKSISMKTLIHELPESFVQYFLDDCGPLILPHSILNNDAFANRIHNPDKEEDFVIVLLLRSSDSVVHDLCHAHNSCNDKTLLRPSTFFLALRKWYPSMEFRCFVRNRLLVGISQREVTGLYPVLVEEKKGS</sequence>
<evidence type="ECO:0000313" key="2">
    <source>
        <dbReference type="EMBL" id="KAK2977802.1"/>
    </source>
</evidence>
<dbReference type="InterPro" id="IPR009772">
    <property type="entry name" value="CDC123"/>
</dbReference>
<dbReference type="EMBL" id="JAVXUO010001950">
    <property type="protein sequence ID" value="KAK2977802.1"/>
    <property type="molecule type" value="Genomic_DNA"/>
</dbReference>
<protein>
    <submittedName>
        <fullName evidence="2">Uncharacterized protein</fullName>
    </submittedName>
</protein>
<dbReference type="Proteomes" id="UP001187471">
    <property type="component" value="Unassembled WGS sequence"/>
</dbReference>
<name>A0AA88QYZ4_9ASTE</name>
<evidence type="ECO:0000256" key="1">
    <source>
        <dbReference type="ARBA" id="ARBA00011047"/>
    </source>
</evidence>
<comment type="similarity">
    <text evidence="1">Belongs to the CDC123 family.</text>
</comment>
<evidence type="ECO:0000313" key="3">
    <source>
        <dbReference type="Proteomes" id="UP001187471"/>
    </source>
</evidence>
<dbReference type="GO" id="GO:0005737">
    <property type="term" value="C:cytoplasm"/>
    <property type="evidence" value="ECO:0007669"/>
    <property type="project" value="TreeGrafter"/>
</dbReference>
<dbReference type="Pfam" id="PF07065">
    <property type="entry name" value="D123"/>
    <property type="match status" value="1"/>
</dbReference>
<dbReference type="AlphaFoldDB" id="A0AA88QYZ4"/>
<dbReference type="PANTHER" id="PTHR15323">
    <property type="entry name" value="D123 PROTEIN"/>
    <property type="match status" value="1"/>
</dbReference>
<comment type="caution">
    <text evidence="2">The sequence shown here is derived from an EMBL/GenBank/DDBJ whole genome shotgun (WGS) entry which is preliminary data.</text>
</comment>
<dbReference type="PANTHER" id="PTHR15323:SF6">
    <property type="entry name" value="CELL DIVISION CYCLE PROTEIN 123 HOMOLOG"/>
    <property type="match status" value="1"/>
</dbReference>
<organism evidence="2 3">
    <name type="scientific">Escallonia rubra</name>
    <dbReference type="NCBI Taxonomy" id="112253"/>
    <lineage>
        <taxon>Eukaryota</taxon>
        <taxon>Viridiplantae</taxon>
        <taxon>Streptophyta</taxon>
        <taxon>Embryophyta</taxon>
        <taxon>Tracheophyta</taxon>
        <taxon>Spermatophyta</taxon>
        <taxon>Magnoliopsida</taxon>
        <taxon>eudicotyledons</taxon>
        <taxon>Gunneridae</taxon>
        <taxon>Pentapetalae</taxon>
        <taxon>asterids</taxon>
        <taxon>campanulids</taxon>
        <taxon>Escalloniales</taxon>
        <taxon>Escalloniaceae</taxon>
        <taxon>Escallonia</taxon>
    </lineage>
</organism>
<keyword evidence="3" id="KW-1185">Reference proteome</keyword>